<dbReference type="CDD" id="cd14273">
    <property type="entry name" value="UBA_TAP-C_like"/>
    <property type="match status" value="1"/>
</dbReference>
<dbReference type="Pfam" id="PF14555">
    <property type="entry name" value="UBA_4"/>
    <property type="match status" value="1"/>
</dbReference>
<dbReference type="SUPFAM" id="SSF46934">
    <property type="entry name" value="UBA-like"/>
    <property type="match status" value="1"/>
</dbReference>
<keyword evidence="5" id="KW-1185">Reference proteome</keyword>
<organism evidence="4 5">
    <name type="scientific">Australozyma saopauloensis</name>
    <dbReference type="NCBI Taxonomy" id="291208"/>
    <lineage>
        <taxon>Eukaryota</taxon>
        <taxon>Fungi</taxon>
        <taxon>Dikarya</taxon>
        <taxon>Ascomycota</taxon>
        <taxon>Saccharomycotina</taxon>
        <taxon>Pichiomycetes</taxon>
        <taxon>Metschnikowiaceae</taxon>
        <taxon>Australozyma</taxon>
    </lineage>
</organism>
<dbReference type="InterPro" id="IPR009060">
    <property type="entry name" value="UBA-like_sf"/>
</dbReference>
<accession>A0AAX4H600</accession>
<dbReference type="RefSeq" id="XP_062876314.1">
    <property type="nucleotide sequence ID" value="XM_063020244.1"/>
</dbReference>
<dbReference type="Gene3D" id="1.10.8.10">
    <property type="entry name" value="DNA helicase RuvA subunit, C-terminal domain"/>
    <property type="match status" value="1"/>
</dbReference>
<keyword evidence="1" id="KW-0833">Ubl conjugation pathway</keyword>
<dbReference type="InterPro" id="IPR005176">
    <property type="entry name" value="PONY_dom"/>
</dbReference>
<dbReference type="GO" id="GO:0000151">
    <property type="term" value="C:ubiquitin ligase complex"/>
    <property type="evidence" value="ECO:0007669"/>
    <property type="project" value="TreeGrafter"/>
</dbReference>
<dbReference type="GO" id="GO:0097602">
    <property type="term" value="F:cullin family protein binding"/>
    <property type="evidence" value="ECO:0007669"/>
    <property type="project" value="TreeGrafter"/>
</dbReference>
<dbReference type="Gene3D" id="1.10.238.10">
    <property type="entry name" value="EF-hand"/>
    <property type="match status" value="1"/>
</dbReference>
<comment type="function">
    <text evidence="2">Neddylation of cullins play an essential role in the regulation of SCF-type complexes activity.</text>
</comment>
<protein>
    <recommendedName>
        <fullName evidence="2">Defective in cullin neddylation protein</fullName>
    </recommendedName>
</protein>
<dbReference type="InterPro" id="IPR042460">
    <property type="entry name" value="DCN1-like_PONY"/>
</dbReference>
<name>A0AAX4H600_9ASCO</name>
<dbReference type="AlphaFoldDB" id="A0AAX4H600"/>
<evidence type="ECO:0000313" key="4">
    <source>
        <dbReference type="EMBL" id="WPK23930.1"/>
    </source>
</evidence>
<dbReference type="PROSITE" id="PS51229">
    <property type="entry name" value="DCUN1"/>
    <property type="match status" value="1"/>
</dbReference>
<evidence type="ECO:0000259" key="3">
    <source>
        <dbReference type="PROSITE" id="PS51229"/>
    </source>
</evidence>
<evidence type="ECO:0000313" key="5">
    <source>
        <dbReference type="Proteomes" id="UP001338582"/>
    </source>
</evidence>
<reference evidence="4 5" key="1">
    <citation type="submission" date="2023-10" db="EMBL/GenBank/DDBJ databases">
        <title>Draft Genome Sequence of Candida saopaulonensis from a very Premature Infant with Sepsis.</title>
        <authorList>
            <person name="Ning Y."/>
            <person name="Dai R."/>
            <person name="Xiao M."/>
            <person name="Xu Y."/>
            <person name="Yan Q."/>
            <person name="Zhang L."/>
        </authorList>
    </citation>
    <scope>NUCLEOTIDE SEQUENCE [LARGE SCALE GENOMIC DNA]</scope>
    <source>
        <strain evidence="4 5">19XY460</strain>
    </source>
</reference>
<dbReference type="KEGG" id="asau:88172246"/>
<evidence type="ECO:0000256" key="2">
    <source>
        <dbReference type="RuleBase" id="RU410713"/>
    </source>
</evidence>
<dbReference type="GO" id="GO:0045116">
    <property type="term" value="P:protein neddylation"/>
    <property type="evidence" value="ECO:0007669"/>
    <property type="project" value="TreeGrafter"/>
</dbReference>
<feature type="domain" description="DCUN1" evidence="3">
    <location>
        <begin position="55"/>
        <end position="254"/>
    </location>
</feature>
<dbReference type="GeneID" id="88172246"/>
<dbReference type="GO" id="GO:0032182">
    <property type="term" value="F:ubiquitin-like protein binding"/>
    <property type="evidence" value="ECO:0007669"/>
    <property type="project" value="TreeGrafter"/>
</dbReference>
<sequence length="263" mass="29943">MSSRGTLRTKFCSITTAPPEVATKYLLKSNWNLEQAVSDYYSGGASSTVSGNLKASLGAVTAIFDKYKDPQSEIILIDGTLSYLEDLGIDPEDCLSLTLSYILNSPQTGEFHRKDFVDYWTQAGVSSLTEMKEHLQNTHTQLIASPETFVKLYNYVFGFVKGPDRQLKMIDAQDAISYWRLLFAQCSFLTSCSERFEQWYTFVEQSGRGITKDLWEMFFKFLVDVLSTDPVHLSSYDEMSAWHSMMDEYVEWLEDNNLLEASA</sequence>
<gene>
    <name evidence="4" type="ORF">PUMCH_001180</name>
</gene>
<dbReference type="Proteomes" id="UP001338582">
    <property type="component" value="Chromosome 1"/>
</dbReference>
<evidence type="ECO:0000256" key="1">
    <source>
        <dbReference type="ARBA" id="ARBA00022786"/>
    </source>
</evidence>
<dbReference type="Pfam" id="PF03556">
    <property type="entry name" value="Cullin_binding"/>
    <property type="match status" value="1"/>
</dbReference>
<dbReference type="InterPro" id="IPR014764">
    <property type="entry name" value="DCN-prot"/>
</dbReference>
<dbReference type="PANTHER" id="PTHR12281">
    <property type="entry name" value="RP42 RELATED"/>
    <property type="match status" value="1"/>
</dbReference>
<dbReference type="Gene3D" id="1.10.238.200">
    <property type="entry name" value="Cullin, PONY binding domain"/>
    <property type="match status" value="1"/>
</dbReference>
<dbReference type="GO" id="GO:0031624">
    <property type="term" value="F:ubiquitin conjugating enzyme binding"/>
    <property type="evidence" value="ECO:0007669"/>
    <property type="project" value="TreeGrafter"/>
</dbReference>
<proteinExistence type="predicted"/>
<dbReference type="PANTHER" id="PTHR12281:SF31">
    <property type="entry name" value="DCN1-LIKE PROTEIN 3"/>
    <property type="match status" value="1"/>
</dbReference>
<dbReference type="EMBL" id="CP138894">
    <property type="protein sequence ID" value="WPK23930.1"/>
    <property type="molecule type" value="Genomic_DNA"/>
</dbReference>